<accession>A0A381X2I9</accession>
<dbReference type="EMBL" id="UINC01013540">
    <property type="protein sequence ID" value="SVA58423.1"/>
    <property type="molecule type" value="Genomic_DNA"/>
</dbReference>
<organism evidence="2">
    <name type="scientific">marine metagenome</name>
    <dbReference type="NCBI Taxonomy" id="408172"/>
    <lineage>
        <taxon>unclassified sequences</taxon>
        <taxon>metagenomes</taxon>
        <taxon>ecological metagenomes</taxon>
    </lineage>
</organism>
<dbReference type="AlphaFoldDB" id="A0A381X2I9"/>
<evidence type="ECO:0000256" key="1">
    <source>
        <dbReference type="SAM" id="MobiDB-lite"/>
    </source>
</evidence>
<sequence length="244" mass="27548">MKQITKDFTYDIPDDYLAQTNSNGDTATASYTGPEKLWVFVAEATGANKSDCQQMDENWDDNGMPAPPGEVKVELDCAGADTLLCAIFLPHTVDLTQKGVERDLPEGYGIYIHPWPPYPDHAYERELIKYNEDTADVSDTPDKVHRNGDWTLTWKQPWITWETQTQLRNSLLDMSDGKVSFDQPASVKDPWVAYREKLRDIPVVFKRGEADEWPAHMVKMPPMPTMGGYSEPPAPDGDTEVYGD</sequence>
<proteinExistence type="predicted"/>
<feature type="region of interest" description="Disordered" evidence="1">
    <location>
        <begin position="224"/>
        <end position="244"/>
    </location>
</feature>
<protein>
    <submittedName>
        <fullName evidence="2">Uncharacterized protein</fullName>
    </submittedName>
</protein>
<evidence type="ECO:0000313" key="2">
    <source>
        <dbReference type="EMBL" id="SVA58423.1"/>
    </source>
</evidence>
<reference evidence="2" key="1">
    <citation type="submission" date="2018-05" db="EMBL/GenBank/DDBJ databases">
        <authorList>
            <person name="Lanie J.A."/>
            <person name="Ng W.-L."/>
            <person name="Kazmierczak K.M."/>
            <person name="Andrzejewski T.M."/>
            <person name="Davidsen T.M."/>
            <person name="Wayne K.J."/>
            <person name="Tettelin H."/>
            <person name="Glass J.I."/>
            <person name="Rusch D."/>
            <person name="Podicherti R."/>
            <person name="Tsui H.-C.T."/>
            <person name="Winkler M.E."/>
        </authorList>
    </citation>
    <scope>NUCLEOTIDE SEQUENCE</scope>
</reference>
<name>A0A381X2I9_9ZZZZ</name>
<gene>
    <name evidence="2" type="ORF">METZ01_LOCUS111277</name>
</gene>